<name>A0A1G8DNL9_9MICC</name>
<proteinExistence type="predicted"/>
<dbReference type="AlphaFoldDB" id="A0A1G8DNL9"/>
<dbReference type="OrthoDB" id="166978at2"/>
<evidence type="ECO:0000313" key="2">
    <source>
        <dbReference type="EMBL" id="SDH59020.1"/>
    </source>
</evidence>
<protein>
    <submittedName>
        <fullName evidence="2">Uncharacterized protein</fullName>
    </submittedName>
</protein>
<dbReference type="EMBL" id="FNDT01000001">
    <property type="protein sequence ID" value="SDH59020.1"/>
    <property type="molecule type" value="Genomic_DNA"/>
</dbReference>
<dbReference type="Proteomes" id="UP000199258">
    <property type="component" value="Unassembled WGS sequence"/>
</dbReference>
<accession>A0A1G8DNL9</accession>
<keyword evidence="3" id="KW-1185">Reference proteome</keyword>
<gene>
    <name evidence="2" type="ORF">SAMN04488693_101658</name>
</gene>
<keyword evidence="1" id="KW-0175">Coiled coil</keyword>
<evidence type="ECO:0000256" key="1">
    <source>
        <dbReference type="SAM" id="Coils"/>
    </source>
</evidence>
<sequence length="202" mass="21630">MGVASNSKARWIAAGVAAVVLFSGGAAFGSVLPDPTRSDEYVALNEENTELDESLASMEEKYRGVRGKYAELLTDIQDRERAVDSERKEVEEREAAAASAQEKVKAAEAAVKKREDAASGAEAKQAANTVAEGTWTVGVDIEPGTYRTKENVGSSCYWGIYTTGTNGDDIQANDIPGGGRPMVTLVEGQDFTTRRCGAWQKQ</sequence>
<feature type="coiled-coil region" evidence="1">
    <location>
        <begin position="41"/>
        <end position="117"/>
    </location>
</feature>
<reference evidence="2 3" key="1">
    <citation type="submission" date="2016-10" db="EMBL/GenBank/DDBJ databases">
        <authorList>
            <person name="de Groot N.N."/>
        </authorList>
    </citation>
    <scope>NUCLEOTIDE SEQUENCE [LARGE SCALE GENOMIC DNA]</scope>
    <source>
        <strain evidence="2 3">NP_1H</strain>
    </source>
</reference>
<organism evidence="2 3">
    <name type="scientific">Arthrobacter subterraneus</name>
    <dbReference type="NCBI Taxonomy" id="335973"/>
    <lineage>
        <taxon>Bacteria</taxon>
        <taxon>Bacillati</taxon>
        <taxon>Actinomycetota</taxon>
        <taxon>Actinomycetes</taxon>
        <taxon>Micrococcales</taxon>
        <taxon>Micrococcaceae</taxon>
        <taxon>Arthrobacter</taxon>
    </lineage>
</organism>
<dbReference type="STRING" id="335973.SAMN04488693_101658"/>
<evidence type="ECO:0000313" key="3">
    <source>
        <dbReference type="Proteomes" id="UP000199258"/>
    </source>
</evidence>